<accession>A0ABU8TIH2</accession>
<dbReference type="InterPro" id="IPR002477">
    <property type="entry name" value="Peptidoglycan-bd-like"/>
</dbReference>
<dbReference type="Proteomes" id="UP001385499">
    <property type="component" value="Unassembled WGS sequence"/>
</dbReference>
<evidence type="ECO:0000313" key="7">
    <source>
        <dbReference type="EMBL" id="MEJ8473965.1"/>
    </source>
</evidence>
<dbReference type="SUPFAM" id="SSF47090">
    <property type="entry name" value="PGBD-like"/>
    <property type="match status" value="1"/>
</dbReference>
<dbReference type="InterPro" id="IPR002196">
    <property type="entry name" value="Glyco_hydro_24"/>
</dbReference>
<protein>
    <recommendedName>
        <fullName evidence="4">Lysozyme</fullName>
        <ecNumber evidence="4">3.2.1.17</ecNumber>
    </recommendedName>
</protein>
<dbReference type="PANTHER" id="PTHR38107:SF3">
    <property type="entry name" value="LYSOZYME RRRD-RELATED"/>
    <property type="match status" value="1"/>
</dbReference>
<evidence type="ECO:0000256" key="3">
    <source>
        <dbReference type="ARBA" id="ARBA00023200"/>
    </source>
</evidence>
<evidence type="ECO:0000256" key="1">
    <source>
        <dbReference type="ARBA" id="ARBA00022529"/>
    </source>
</evidence>
<dbReference type="PANTHER" id="PTHR38107">
    <property type="match status" value="1"/>
</dbReference>
<dbReference type="InterPro" id="IPR036366">
    <property type="entry name" value="PGBDSf"/>
</dbReference>
<keyword evidence="2 4" id="KW-0081">Bacteriolytic enzyme</keyword>
<keyword evidence="8" id="KW-1185">Reference proteome</keyword>
<dbReference type="RefSeq" id="WP_340273663.1">
    <property type="nucleotide sequence ID" value="NZ_JBAKIA010000004.1"/>
</dbReference>
<dbReference type="Gene3D" id="1.10.530.40">
    <property type="match status" value="1"/>
</dbReference>
<dbReference type="Gene3D" id="1.10.101.10">
    <property type="entry name" value="PGBD-like superfamily/PGBD"/>
    <property type="match status" value="1"/>
</dbReference>
<dbReference type="CDD" id="cd00737">
    <property type="entry name" value="lyz_endolysin_autolysin"/>
    <property type="match status" value="1"/>
</dbReference>
<comment type="caution">
    <text evidence="7">The sequence shown here is derived from an EMBL/GenBank/DDBJ whole genome shotgun (WGS) entry which is preliminary data.</text>
</comment>
<comment type="similarity">
    <text evidence="4">Belongs to the glycosyl hydrolase 24 family.</text>
</comment>
<dbReference type="SUPFAM" id="SSF53955">
    <property type="entry name" value="Lysozyme-like"/>
    <property type="match status" value="1"/>
</dbReference>
<dbReference type="Pfam" id="PF01471">
    <property type="entry name" value="PG_binding_1"/>
    <property type="match status" value="1"/>
</dbReference>
<proteinExistence type="inferred from homology"/>
<keyword evidence="1 4" id="KW-0929">Antimicrobial</keyword>
<dbReference type="InterPro" id="IPR033907">
    <property type="entry name" value="Endolysin_autolysin"/>
</dbReference>
<keyword evidence="5" id="KW-1133">Transmembrane helix</keyword>
<keyword evidence="3" id="KW-1035">Host cytoplasm</keyword>
<feature type="transmembrane region" description="Helical" evidence="5">
    <location>
        <begin position="235"/>
        <end position="255"/>
    </location>
</feature>
<dbReference type="Pfam" id="PF00959">
    <property type="entry name" value="Phage_lysozyme"/>
    <property type="match status" value="1"/>
</dbReference>
<evidence type="ECO:0000259" key="6">
    <source>
        <dbReference type="Pfam" id="PF01471"/>
    </source>
</evidence>
<feature type="domain" description="Peptidoglycan binding-like" evidence="6">
    <location>
        <begin position="173"/>
        <end position="228"/>
    </location>
</feature>
<keyword evidence="5" id="KW-0472">Membrane</keyword>
<dbReference type="EMBL" id="JBAKIA010000004">
    <property type="protein sequence ID" value="MEJ8473965.1"/>
    <property type="molecule type" value="Genomic_DNA"/>
</dbReference>
<evidence type="ECO:0000313" key="8">
    <source>
        <dbReference type="Proteomes" id="UP001385499"/>
    </source>
</evidence>
<dbReference type="InterPro" id="IPR036365">
    <property type="entry name" value="PGBD-like_sf"/>
</dbReference>
<gene>
    <name evidence="7" type="ORF">V6575_07685</name>
</gene>
<sequence length="322" mass="35096">MRVSEKGLAFLASHEGFVSRAYLDPAGIVTIGYGFTMRSGIFAGWWRTRFGRSLKLGDTLSREEANRLLVTLLDEEYGPPVEQALPDLDQARFDACVSVVYNLGPRALTWKWAKALKGGDVALSAKLLAKTGTTAGGRRLPGLVRRRQDEANVIMSGEFGPLSDLRSSAKPDPALKQAQTKLADLGYQSGPADGLDGPVTRKAVLEFQRDHPPLAIDGRIGPATRATLQRITERGAGRSTAAGVGLVSATVAGTAGLNWSMVFWVGLGLAFGVFAVSWLWRYRGRWPVLWRARWHLWLMREFSSRVGALLALMGWRSGSGSR</sequence>
<reference evidence="7 8" key="1">
    <citation type="submission" date="2024-02" db="EMBL/GenBank/DDBJ databases">
        <title>Roseibium algae sp. nov., isolated from marine alga (Grateloupia sp.), showing potential in myo-inositol conversion.</title>
        <authorList>
            <person name="Wang Y."/>
        </authorList>
    </citation>
    <scope>NUCLEOTIDE SEQUENCE [LARGE SCALE GENOMIC DNA]</scope>
    <source>
        <strain evidence="7 8">H3510</strain>
    </source>
</reference>
<dbReference type="EC" id="3.2.1.17" evidence="4"/>
<keyword evidence="5" id="KW-0812">Transmembrane</keyword>
<evidence type="ECO:0000256" key="2">
    <source>
        <dbReference type="ARBA" id="ARBA00022638"/>
    </source>
</evidence>
<dbReference type="InterPro" id="IPR023347">
    <property type="entry name" value="Lysozyme_dom_sf"/>
</dbReference>
<comment type="catalytic activity">
    <reaction evidence="4">
        <text>Hydrolysis of (1-&gt;4)-beta-linkages between N-acetylmuramic acid and N-acetyl-D-glucosamine residues in a peptidoglycan and between N-acetyl-D-glucosamine residues in chitodextrins.</text>
        <dbReference type="EC" id="3.2.1.17"/>
    </reaction>
</comment>
<feature type="transmembrane region" description="Helical" evidence="5">
    <location>
        <begin position="26"/>
        <end position="46"/>
    </location>
</feature>
<dbReference type="InterPro" id="IPR023346">
    <property type="entry name" value="Lysozyme-like_dom_sf"/>
</dbReference>
<keyword evidence="4" id="KW-0326">Glycosidase</keyword>
<name>A0ABU8TIH2_9HYPH</name>
<organism evidence="7 8">
    <name type="scientific">Roseibium algae</name>
    <dbReference type="NCBI Taxonomy" id="3123038"/>
    <lineage>
        <taxon>Bacteria</taxon>
        <taxon>Pseudomonadati</taxon>
        <taxon>Pseudomonadota</taxon>
        <taxon>Alphaproteobacteria</taxon>
        <taxon>Hyphomicrobiales</taxon>
        <taxon>Stappiaceae</taxon>
        <taxon>Roseibium</taxon>
    </lineage>
</organism>
<dbReference type="InterPro" id="IPR051018">
    <property type="entry name" value="Bacteriophage_GH24"/>
</dbReference>
<evidence type="ECO:0000256" key="5">
    <source>
        <dbReference type="SAM" id="Phobius"/>
    </source>
</evidence>
<feature type="transmembrane region" description="Helical" evidence="5">
    <location>
        <begin position="261"/>
        <end position="282"/>
    </location>
</feature>
<evidence type="ECO:0000256" key="4">
    <source>
        <dbReference type="RuleBase" id="RU003788"/>
    </source>
</evidence>
<keyword evidence="4" id="KW-0378">Hydrolase</keyword>